<dbReference type="PANTHER" id="PTHR33840">
    <property type="match status" value="1"/>
</dbReference>
<dbReference type="Pfam" id="PF09994">
    <property type="entry name" value="T6SS_Tle1-like_cat"/>
    <property type="match status" value="1"/>
</dbReference>
<feature type="region of interest" description="Disordered" evidence="1">
    <location>
        <begin position="552"/>
        <end position="585"/>
    </location>
</feature>
<evidence type="ECO:0000259" key="3">
    <source>
        <dbReference type="Pfam" id="PF09994"/>
    </source>
</evidence>
<evidence type="ECO:0000259" key="2">
    <source>
        <dbReference type="Pfam" id="PF08881"/>
    </source>
</evidence>
<feature type="compositionally biased region" description="Basic and acidic residues" evidence="1">
    <location>
        <begin position="562"/>
        <end position="575"/>
    </location>
</feature>
<dbReference type="Proteomes" id="UP000663843">
    <property type="component" value="Unassembled WGS sequence"/>
</dbReference>
<accession>A0A8H3C785</accession>
<name>A0A8H3C785_9AGAM</name>
<dbReference type="PANTHER" id="PTHR33840:SF1">
    <property type="entry name" value="TLE1 PHOSPHOLIPASE DOMAIN-CONTAINING PROTEIN"/>
    <property type="match status" value="1"/>
</dbReference>
<feature type="domain" description="T6SS Phospholipase effector Tle1-like catalytic" evidence="3">
    <location>
        <begin position="138"/>
        <end position="391"/>
    </location>
</feature>
<comment type="caution">
    <text evidence="4">The sequence shown here is derived from an EMBL/GenBank/DDBJ whole genome shotgun (WGS) entry which is preliminary data.</text>
</comment>
<dbReference type="InterPro" id="IPR029058">
    <property type="entry name" value="AB_hydrolase_fold"/>
</dbReference>
<dbReference type="InterPro" id="IPR011058">
    <property type="entry name" value="Cyanovirin-N"/>
</dbReference>
<sequence>MPQFTELRTQYDFKLLEPELTNGSCVIQTVLTADSPIRWNPDSPADSQFNLSGMLGNDNATFKWGLYEFEKTAQEIRLARDSSTGGCVLTAKLLNLKGEYKDAAISLDEHLKVEEYVDAGTNETYHRLTERHYLLPERTLVLCFDGTSNEFSEKNTNVINLMELLKKDDPSKQMVYYQTGVGTYSPPGLTTSIGLTVASTADEAVAYYLYQHVIDGYRYLVQTYRIGDRIALFGFSRGAFTARAVAGMLHRVGLLPRHNAEHMPKAYEIYSGGTDADAKKFQRIFSVPVKVEFVGVWDTVASVGALIPRTLPCIDYNPSIVKFRHALALDERRGNFIPSVWDHNLTNTRVQDVKEVWFKGEHSDIGGGAVPTSDDDCSMLSNISLRWMIRQILECKVGILFNHLAVERYRKKQILETPPAEGLRPSKDWKKRLEESRKLDRYDIEKAPYDSIGWSLGWNGLEYLGLTAKPTKDKNFEPTTSRWPNAKAGREIFRRNESDPIYLHSSVVDQLASYGTKKDKKQYVPRAKWHGYKESDWPRVEEVSVAVQVEETEPGAAIPEGAKMRLDIPRPEESKGGWSLFQGRK</sequence>
<dbReference type="Pfam" id="PF08881">
    <property type="entry name" value="CVNH"/>
    <property type="match status" value="1"/>
</dbReference>
<gene>
    <name evidence="4" type="ORF">RDB_LOCUS109507</name>
</gene>
<evidence type="ECO:0008006" key="6">
    <source>
        <dbReference type="Google" id="ProtNLM"/>
    </source>
</evidence>
<protein>
    <recommendedName>
        <fullName evidence="6">DUF2235 domain-containing protein</fullName>
    </recommendedName>
</protein>
<dbReference type="SUPFAM" id="SSF53474">
    <property type="entry name" value="alpha/beta-Hydrolases"/>
    <property type="match status" value="1"/>
</dbReference>
<dbReference type="InterPro" id="IPR036673">
    <property type="entry name" value="Cyanovirin-N_sf"/>
</dbReference>
<dbReference type="AlphaFoldDB" id="A0A8H3C785"/>
<dbReference type="InterPro" id="IPR018712">
    <property type="entry name" value="Tle1-like_cat"/>
</dbReference>
<evidence type="ECO:0000256" key="1">
    <source>
        <dbReference type="SAM" id="MobiDB-lite"/>
    </source>
</evidence>
<organism evidence="4 5">
    <name type="scientific">Rhizoctonia solani</name>
    <dbReference type="NCBI Taxonomy" id="456999"/>
    <lineage>
        <taxon>Eukaryota</taxon>
        <taxon>Fungi</taxon>
        <taxon>Dikarya</taxon>
        <taxon>Basidiomycota</taxon>
        <taxon>Agaricomycotina</taxon>
        <taxon>Agaricomycetes</taxon>
        <taxon>Cantharellales</taxon>
        <taxon>Ceratobasidiaceae</taxon>
        <taxon>Rhizoctonia</taxon>
    </lineage>
</organism>
<reference evidence="4" key="1">
    <citation type="submission" date="2021-01" db="EMBL/GenBank/DDBJ databases">
        <authorList>
            <person name="Kaushik A."/>
        </authorList>
    </citation>
    <scope>NUCLEOTIDE SEQUENCE</scope>
    <source>
        <strain evidence="4">AG2-2IIIB</strain>
    </source>
</reference>
<dbReference type="EMBL" id="CAJMWT010003526">
    <property type="protein sequence ID" value="CAE6473560.1"/>
    <property type="molecule type" value="Genomic_DNA"/>
</dbReference>
<evidence type="ECO:0000313" key="4">
    <source>
        <dbReference type="EMBL" id="CAE6473560.1"/>
    </source>
</evidence>
<dbReference type="Gene3D" id="2.30.60.10">
    <property type="entry name" value="Cyanovirin-N"/>
    <property type="match status" value="1"/>
</dbReference>
<feature type="domain" description="Cyanovirin-N" evidence="2">
    <location>
        <begin position="29"/>
        <end position="112"/>
    </location>
</feature>
<evidence type="ECO:0000313" key="5">
    <source>
        <dbReference type="Proteomes" id="UP000663843"/>
    </source>
</evidence>
<proteinExistence type="predicted"/>
<dbReference type="SUPFAM" id="SSF51322">
    <property type="entry name" value="Cyanovirin-N"/>
    <property type="match status" value="1"/>
</dbReference>